<dbReference type="Gene3D" id="3.30.730.10">
    <property type="entry name" value="AP2/ERF domain"/>
    <property type="match status" value="1"/>
</dbReference>
<dbReference type="FunFam" id="3.30.730.10:FF:000001">
    <property type="entry name" value="Ethylene-responsive transcription factor 2"/>
    <property type="match status" value="1"/>
</dbReference>
<keyword evidence="4" id="KW-0804">Transcription</keyword>
<evidence type="ECO:0000259" key="7">
    <source>
        <dbReference type="PROSITE" id="PS51032"/>
    </source>
</evidence>
<dbReference type="GO" id="GO:0003677">
    <property type="term" value="F:DNA binding"/>
    <property type="evidence" value="ECO:0007669"/>
    <property type="project" value="UniProtKB-KW"/>
</dbReference>
<evidence type="ECO:0000313" key="8">
    <source>
        <dbReference type="EMBL" id="AUZ96379.1"/>
    </source>
</evidence>
<dbReference type="InterPro" id="IPR036955">
    <property type="entry name" value="AP2/ERF_dom_sf"/>
</dbReference>
<name>A0A678RVB1_MALDO</name>
<dbReference type="SMART" id="SM00380">
    <property type="entry name" value="AP2"/>
    <property type="match status" value="1"/>
</dbReference>
<dbReference type="PANTHER" id="PTHR31194:SF218">
    <property type="entry name" value="AP2_ERF DOMAIN-CONTAINING PROTEIN"/>
    <property type="match status" value="1"/>
</dbReference>
<comment type="subcellular location">
    <subcellularLocation>
        <location evidence="1">Nucleus</location>
    </subcellularLocation>
</comment>
<keyword evidence="3" id="KW-0238">DNA-binding</keyword>
<keyword evidence="5" id="KW-0539">Nucleus</keyword>
<dbReference type="Pfam" id="PF00847">
    <property type="entry name" value="AP2"/>
    <property type="match status" value="1"/>
</dbReference>
<evidence type="ECO:0000256" key="6">
    <source>
        <dbReference type="SAM" id="MobiDB-lite"/>
    </source>
</evidence>
<feature type="domain" description="AP2/ERF" evidence="7">
    <location>
        <begin position="123"/>
        <end position="180"/>
    </location>
</feature>
<dbReference type="InterPro" id="IPR016177">
    <property type="entry name" value="DNA-bd_dom_sf"/>
</dbReference>
<organism evidence="8">
    <name type="scientific">Malus domestica</name>
    <name type="common">Apple</name>
    <name type="synonym">Pyrus malus</name>
    <dbReference type="NCBI Taxonomy" id="3750"/>
    <lineage>
        <taxon>Eukaryota</taxon>
        <taxon>Viridiplantae</taxon>
        <taxon>Streptophyta</taxon>
        <taxon>Embryophyta</taxon>
        <taxon>Tracheophyta</taxon>
        <taxon>Spermatophyta</taxon>
        <taxon>Magnoliopsida</taxon>
        <taxon>eudicotyledons</taxon>
        <taxon>Gunneridae</taxon>
        <taxon>Pentapetalae</taxon>
        <taxon>rosids</taxon>
        <taxon>fabids</taxon>
        <taxon>Rosales</taxon>
        <taxon>Rosaceae</taxon>
        <taxon>Amygdaloideae</taxon>
        <taxon>Maleae</taxon>
        <taxon>Malus</taxon>
    </lineage>
</organism>
<dbReference type="AlphaFoldDB" id="A0A678RVB1"/>
<dbReference type="PROSITE" id="PS51032">
    <property type="entry name" value="AP2_ERF"/>
    <property type="match status" value="1"/>
</dbReference>
<reference evidence="8" key="1">
    <citation type="submission" date="2017-10" db="EMBL/GenBank/DDBJ databases">
        <title>Cloning, Sequence and Expression Analysis of Ethylene ResponseFactors in Apple.</title>
        <authorList>
            <person name="Li H."/>
            <person name="Ran K."/>
            <person name="Dong Q."/>
        </authorList>
    </citation>
    <scope>NUCLEOTIDE SEQUENCE</scope>
</reference>
<evidence type="ECO:0000256" key="5">
    <source>
        <dbReference type="ARBA" id="ARBA00023242"/>
    </source>
</evidence>
<evidence type="ECO:0000256" key="1">
    <source>
        <dbReference type="ARBA" id="ARBA00004123"/>
    </source>
</evidence>
<accession>A0A678RVB1</accession>
<dbReference type="CDD" id="cd00018">
    <property type="entry name" value="AP2"/>
    <property type="match status" value="1"/>
</dbReference>
<evidence type="ECO:0000256" key="2">
    <source>
        <dbReference type="ARBA" id="ARBA00023015"/>
    </source>
</evidence>
<evidence type="ECO:0000256" key="4">
    <source>
        <dbReference type="ARBA" id="ARBA00023163"/>
    </source>
</evidence>
<feature type="region of interest" description="Disordered" evidence="6">
    <location>
        <begin position="1"/>
        <end position="59"/>
    </location>
</feature>
<protein>
    <submittedName>
        <fullName evidence="8">AP2 domain class transcription factor</fullName>
    </submittedName>
</protein>
<keyword evidence="2" id="KW-0805">Transcription regulation</keyword>
<proteinExistence type="evidence at transcript level"/>
<dbReference type="PRINTS" id="PR00367">
    <property type="entry name" value="ETHRSPELEMNT"/>
</dbReference>
<dbReference type="EMBL" id="MG099823">
    <property type="protein sequence ID" value="AUZ96379.1"/>
    <property type="molecule type" value="mRNA"/>
</dbReference>
<sequence length="351" mass="39230">MNRPAVKYTQHRRHTTMVANSAEADEFESVRPRVVRISVTDGNATDSSSDDEAEESSFPGARHRVKRFVNEITIESCSNRDTDSAVWRSRTTRTGRKRPAGKSGALARGRRDLKAIAAPAGKKFRGVRQRPWGKWAAEIRDPLRRVRLWLGTFDTAEEAAVVYDNAAIQLRGPDALTNFAPPAAISPPDVKPEVSSGFYSGDESHNHLCSPTSVLRYPSPSNEEAESPCPKQVPEATEARNVREYSCVSESLSEFSDYTSFETFIPDDMFNFETSIPDYFEETSLRDDVGILKEEIPDFGNLKEEMTDFGNLGEMFADSVWDFGFGSSPWCTDDYFQDIGDFFSSDPLVAL</sequence>
<gene>
    <name evidence="8" type="primary">ERF14</name>
</gene>
<dbReference type="PANTHER" id="PTHR31194">
    <property type="entry name" value="SHN SHINE , DNA BINDING / TRANSCRIPTION FACTOR"/>
    <property type="match status" value="1"/>
</dbReference>
<dbReference type="GO" id="GO:0005634">
    <property type="term" value="C:nucleus"/>
    <property type="evidence" value="ECO:0007669"/>
    <property type="project" value="UniProtKB-SubCell"/>
</dbReference>
<dbReference type="InterPro" id="IPR001471">
    <property type="entry name" value="AP2/ERF_dom"/>
</dbReference>
<dbReference type="SUPFAM" id="SSF54171">
    <property type="entry name" value="DNA-binding domain"/>
    <property type="match status" value="1"/>
</dbReference>
<dbReference type="InterPro" id="IPR050913">
    <property type="entry name" value="AP2/ERF_ERF"/>
</dbReference>
<evidence type="ECO:0000256" key="3">
    <source>
        <dbReference type="ARBA" id="ARBA00023125"/>
    </source>
</evidence>
<dbReference type="GO" id="GO:0003700">
    <property type="term" value="F:DNA-binding transcription factor activity"/>
    <property type="evidence" value="ECO:0007669"/>
    <property type="project" value="InterPro"/>
</dbReference>